<dbReference type="InterPro" id="IPR041205">
    <property type="entry name" value="ScsC_N"/>
</dbReference>
<dbReference type="Pfam" id="PF18312">
    <property type="entry name" value="ScsC_N"/>
    <property type="match status" value="1"/>
</dbReference>
<feature type="signal peptide" evidence="7">
    <location>
        <begin position="1"/>
        <end position="25"/>
    </location>
</feature>
<evidence type="ECO:0000313" key="9">
    <source>
        <dbReference type="EMBL" id="SLN48945.1"/>
    </source>
</evidence>
<keyword evidence="3 7" id="KW-0732">Signal</keyword>
<dbReference type="GO" id="GO:0016491">
    <property type="term" value="F:oxidoreductase activity"/>
    <property type="evidence" value="ECO:0007669"/>
    <property type="project" value="UniProtKB-KW"/>
</dbReference>
<dbReference type="PROSITE" id="PS51352">
    <property type="entry name" value="THIOREDOXIN_2"/>
    <property type="match status" value="1"/>
</dbReference>
<dbReference type="SUPFAM" id="SSF52833">
    <property type="entry name" value="Thioredoxin-like"/>
    <property type="match status" value="1"/>
</dbReference>
<feature type="domain" description="Thioredoxin" evidence="8">
    <location>
        <begin position="65"/>
        <end position="247"/>
    </location>
</feature>
<feature type="chain" id="PRO_5010999918" evidence="7">
    <location>
        <begin position="26"/>
        <end position="249"/>
    </location>
</feature>
<evidence type="ECO:0000256" key="5">
    <source>
        <dbReference type="ARBA" id="ARBA00023157"/>
    </source>
</evidence>
<dbReference type="InterPro" id="IPR012336">
    <property type="entry name" value="Thioredoxin-like_fold"/>
</dbReference>
<dbReference type="PANTHER" id="PTHR13887:SF14">
    <property type="entry name" value="DISULFIDE BOND FORMATION PROTEIN D"/>
    <property type="match status" value="1"/>
</dbReference>
<evidence type="ECO:0000256" key="7">
    <source>
        <dbReference type="SAM" id="SignalP"/>
    </source>
</evidence>
<keyword evidence="10" id="KW-1185">Reference proteome</keyword>
<evidence type="ECO:0000256" key="4">
    <source>
        <dbReference type="ARBA" id="ARBA00023002"/>
    </source>
</evidence>
<dbReference type="Pfam" id="PF13462">
    <property type="entry name" value="Thioredoxin_4"/>
    <property type="match status" value="1"/>
</dbReference>
<reference evidence="9 10" key="1">
    <citation type="submission" date="2017-03" db="EMBL/GenBank/DDBJ databases">
        <authorList>
            <person name="Afonso C.L."/>
            <person name="Miller P.J."/>
            <person name="Scott M.A."/>
            <person name="Spackman E."/>
            <person name="Goraichik I."/>
            <person name="Dimitrov K.M."/>
            <person name="Suarez D.L."/>
            <person name="Swayne D.E."/>
        </authorList>
    </citation>
    <scope>NUCLEOTIDE SEQUENCE [LARGE SCALE GENOMIC DNA]</scope>
    <source>
        <strain evidence="9 10">CECT 7691</strain>
    </source>
</reference>
<keyword evidence="4" id="KW-0560">Oxidoreductase</keyword>
<dbReference type="InParanoid" id="A0A1Y5SUP9"/>
<evidence type="ECO:0000256" key="1">
    <source>
        <dbReference type="ARBA" id="ARBA00003565"/>
    </source>
</evidence>
<comment type="function">
    <text evidence="1">May be required for disulfide bond formation in some proteins.</text>
</comment>
<keyword evidence="6" id="KW-0676">Redox-active center</keyword>
<dbReference type="RefSeq" id="WP_085883331.1">
    <property type="nucleotide sequence ID" value="NZ_FWFR01000001.1"/>
</dbReference>
<accession>A0A1Y5SUP9</accession>
<name>A0A1Y5SUP9_9PROT</name>
<evidence type="ECO:0000256" key="2">
    <source>
        <dbReference type="ARBA" id="ARBA00005791"/>
    </source>
</evidence>
<comment type="similarity">
    <text evidence="2">Belongs to the thioredoxin family. DsbA subfamily.</text>
</comment>
<organism evidence="9 10">
    <name type="scientific">Oceanibacterium hippocampi</name>
    <dbReference type="NCBI Taxonomy" id="745714"/>
    <lineage>
        <taxon>Bacteria</taxon>
        <taxon>Pseudomonadati</taxon>
        <taxon>Pseudomonadota</taxon>
        <taxon>Alphaproteobacteria</taxon>
        <taxon>Sneathiellales</taxon>
        <taxon>Sneathiellaceae</taxon>
        <taxon>Oceanibacterium</taxon>
    </lineage>
</organism>
<evidence type="ECO:0000256" key="3">
    <source>
        <dbReference type="ARBA" id="ARBA00022729"/>
    </source>
</evidence>
<dbReference type="EMBL" id="FWFR01000001">
    <property type="protein sequence ID" value="SLN48945.1"/>
    <property type="molecule type" value="Genomic_DNA"/>
</dbReference>
<evidence type="ECO:0000259" key="8">
    <source>
        <dbReference type="PROSITE" id="PS51352"/>
    </source>
</evidence>
<evidence type="ECO:0000313" key="10">
    <source>
        <dbReference type="Proteomes" id="UP000193200"/>
    </source>
</evidence>
<dbReference type="Gene3D" id="3.40.30.10">
    <property type="entry name" value="Glutaredoxin"/>
    <property type="match status" value="1"/>
</dbReference>
<sequence length="249" mass="26884">MTAIRTFLAALALAVTLLGVTGAQAGESLDEAQEARIREIVREYLIEHPEVIVEALQALEAREQAARQDSLKDRVVAHADGLFNDPTSPILGNPDGDVTIVEFFDYRCPYCKRAHRALAEVLEADGNIRVVLKEFPVLGKDSVTAARAALAAVHQDGYLAFHEAMMANEGNLGEDRVLALAASVGLDTAKLQQDMASEEIVAVIRRSYALAQALDITGTPAFVVGEKVYPGALTADQFREIVRQARGDS</sequence>
<keyword evidence="5" id="KW-1015">Disulfide bond</keyword>
<dbReference type="AlphaFoldDB" id="A0A1Y5SUP9"/>
<proteinExistence type="inferred from homology"/>
<dbReference type="PANTHER" id="PTHR13887">
    <property type="entry name" value="GLUTATHIONE S-TRANSFERASE KAPPA"/>
    <property type="match status" value="1"/>
</dbReference>
<dbReference type="InterPro" id="IPR036249">
    <property type="entry name" value="Thioredoxin-like_sf"/>
</dbReference>
<dbReference type="InterPro" id="IPR013766">
    <property type="entry name" value="Thioredoxin_domain"/>
</dbReference>
<dbReference type="CDD" id="cd03023">
    <property type="entry name" value="DsbA_Com1_like"/>
    <property type="match status" value="1"/>
</dbReference>
<evidence type="ECO:0000256" key="6">
    <source>
        <dbReference type="ARBA" id="ARBA00023284"/>
    </source>
</evidence>
<protein>
    <submittedName>
        <fullName evidence="9">Disulfide bond formation protein D</fullName>
    </submittedName>
</protein>
<dbReference type="OrthoDB" id="9780147at2"/>
<dbReference type="Proteomes" id="UP000193200">
    <property type="component" value="Unassembled WGS sequence"/>
</dbReference>
<gene>
    <name evidence="9" type="primary">bdbD_2</name>
    <name evidence="9" type="ORF">OCH7691_02134</name>
</gene>